<name>A0A087D8R3_9BIFI</name>
<dbReference type="Proteomes" id="UP000029033">
    <property type="component" value="Unassembled WGS sequence"/>
</dbReference>
<proteinExistence type="predicted"/>
<evidence type="ECO:0000259" key="1">
    <source>
        <dbReference type="Pfam" id="PF04326"/>
    </source>
</evidence>
<dbReference type="PANTHER" id="PTHR30595">
    <property type="entry name" value="GLPR-RELATED TRANSCRIPTIONAL REPRESSOR"/>
    <property type="match status" value="1"/>
</dbReference>
<organism evidence="2 3">
    <name type="scientific">Bifidobacterium scardovii</name>
    <dbReference type="NCBI Taxonomy" id="158787"/>
    <lineage>
        <taxon>Bacteria</taxon>
        <taxon>Bacillati</taxon>
        <taxon>Actinomycetota</taxon>
        <taxon>Actinomycetes</taxon>
        <taxon>Bifidobacteriales</taxon>
        <taxon>Bifidobacteriaceae</taxon>
        <taxon>Bifidobacterium</taxon>
    </lineage>
</organism>
<dbReference type="STRING" id="158787.BSCA_2493"/>
<evidence type="ECO:0000313" key="3">
    <source>
        <dbReference type="Proteomes" id="UP000029033"/>
    </source>
</evidence>
<dbReference type="PANTHER" id="PTHR30595:SF6">
    <property type="entry name" value="SCHLAFEN ALBA-2 DOMAIN-CONTAINING PROTEIN"/>
    <property type="match status" value="1"/>
</dbReference>
<feature type="domain" description="Schlafen AlbA-2" evidence="1">
    <location>
        <begin position="14"/>
        <end position="141"/>
    </location>
</feature>
<dbReference type="AlphaFoldDB" id="A0A087D8R3"/>
<sequence length="241" mass="27046">METFDITKLASYRENNRIEAKSAKGGLPRSIWETYSVFANTYGGVILLGVKEREDGTFGTVGLTAAEGEHLRQDFWNTVSNRSKVSAVLPIESEVEALEADDGIVVAIHVPRAPREERPVYINDNLFAGTYRRRGEGDYRCTRQEISAMLRDQGAETMDSKVLGDLTVADFNADTVRAYRIRFRAVRPGRSWTGLDDERFLRAVGAAAVSREDGRLHPTFGGLLMFGNDYDIVRECPHYFL</sequence>
<gene>
    <name evidence="2" type="ORF">BSCA_2493</name>
</gene>
<dbReference type="Pfam" id="PF04326">
    <property type="entry name" value="SLFN_AlbA_2"/>
    <property type="match status" value="1"/>
</dbReference>
<dbReference type="InterPro" id="IPR038461">
    <property type="entry name" value="Schlafen_AlbA_2_dom_sf"/>
</dbReference>
<accession>A0A087D8R3</accession>
<keyword evidence="3" id="KW-1185">Reference proteome</keyword>
<evidence type="ECO:0000313" key="2">
    <source>
        <dbReference type="EMBL" id="KFI91913.1"/>
    </source>
</evidence>
<dbReference type="Gene3D" id="3.30.950.30">
    <property type="entry name" value="Schlafen, AAA domain"/>
    <property type="match status" value="1"/>
</dbReference>
<protein>
    <submittedName>
        <fullName evidence="2">ATPase AAA</fullName>
    </submittedName>
</protein>
<dbReference type="EMBL" id="JGZO01000019">
    <property type="protein sequence ID" value="KFI91913.1"/>
    <property type="molecule type" value="Genomic_DNA"/>
</dbReference>
<comment type="caution">
    <text evidence="2">The sequence shown here is derived from an EMBL/GenBank/DDBJ whole genome shotgun (WGS) entry which is preliminary data.</text>
</comment>
<dbReference type="eggNOG" id="COG2865">
    <property type="taxonomic scope" value="Bacteria"/>
</dbReference>
<dbReference type="InterPro" id="IPR007421">
    <property type="entry name" value="Schlafen_AlbA_2_dom"/>
</dbReference>
<reference evidence="2 3" key="1">
    <citation type="submission" date="2014-03" db="EMBL/GenBank/DDBJ databases">
        <title>Genomics of Bifidobacteria.</title>
        <authorList>
            <person name="Ventura M."/>
            <person name="Milani C."/>
            <person name="Lugli G.A."/>
        </authorList>
    </citation>
    <scope>NUCLEOTIDE SEQUENCE [LARGE SCALE GENOMIC DNA]</scope>
    <source>
        <strain evidence="2 3">LMG 21589</strain>
    </source>
</reference>